<dbReference type="EMBL" id="BAABJX010000017">
    <property type="protein sequence ID" value="GAA4826729.1"/>
    <property type="molecule type" value="Genomic_DNA"/>
</dbReference>
<evidence type="ECO:0000259" key="4">
    <source>
        <dbReference type="Pfam" id="PF02357"/>
    </source>
</evidence>
<dbReference type="SUPFAM" id="SSF82679">
    <property type="entry name" value="N-utilization substance G protein NusG, N-terminal domain"/>
    <property type="match status" value="1"/>
</dbReference>
<gene>
    <name evidence="5" type="ORF">GCM10023331_09270</name>
</gene>
<dbReference type="Pfam" id="PF02357">
    <property type="entry name" value="NusG"/>
    <property type="match status" value="1"/>
</dbReference>
<accession>A0ABP9D4S9</accession>
<evidence type="ECO:0000256" key="1">
    <source>
        <dbReference type="ARBA" id="ARBA00022814"/>
    </source>
</evidence>
<dbReference type="InterPro" id="IPR036735">
    <property type="entry name" value="NGN_dom_sf"/>
</dbReference>
<dbReference type="InterPro" id="IPR043425">
    <property type="entry name" value="NusG-like"/>
</dbReference>
<evidence type="ECO:0000256" key="3">
    <source>
        <dbReference type="ARBA" id="ARBA00023163"/>
    </source>
</evidence>
<comment type="caution">
    <text evidence="5">The sequence shown here is derived from an EMBL/GenBank/DDBJ whole genome shotgun (WGS) entry which is preliminary data.</text>
</comment>
<organism evidence="5 6">
    <name type="scientific">Algivirga pacifica</name>
    <dbReference type="NCBI Taxonomy" id="1162670"/>
    <lineage>
        <taxon>Bacteria</taxon>
        <taxon>Pseudomonadati</taxon>
        <taxon>Bacteroidota</taxon>
        <taxon>Cytophagia</taxon>
        <taxon>Cytophagales</taxon>
        <taxon>Flammeovirgaceae</taxon>
        <taxon>Algivirga</taxon>
    </lineage>
</organism>
<dbReference type="NCBIfam" id="NF033644">
    <property type="entry name" value="antiterm_UpxY"/>
    <property type="match status" value="1"/>
</dbReference>
<dbReference type="InterPro" id="IPR006645">
    <property type="entry name" value="NGN-like_dom"/>
</dbReference>
<evidence type="ECO:0000313" key="5">
    <source>
        <dbReference type="EMBL" id="GAA4826729.1"/>
    </source>
</evidence>
<protein>
    <submittedName>
        <fullName evidence="5">UpxY family transcription antiterminator</fullName>
    </submittedName>
</protein>
<keyword evidence="1" id="KW-0889">Transcription antitermination</keyword>
<evidence type="ECO:0000313" key="6">
    <source>
        <dbReference type="Proteomes" id="UP001500298"/>
    </source>
</evidence>
<dbReference type="PANTHER" id="PTHR30265:SF4">
    <property type="entry name" value="KOW MOTIF FAMILY PROTEIN, EXPRESSED"/>
    <property type="match status" value="1"/>
</dbReference>
<proteinExistence type="predicted"/>
<dbReference type="PANTHER" id="PTHR30265">
    <property type="entry name" value="RHO-INTERACTING TRANSCRIPTION TERMINATION FACTOR NUSG"/>
    <property type="match status" value="1"/>
</dbReference>
<keyword evidence="6" id="KW-1185">Reference proteome</keyword>
<keyword evidence="2" id="KW-0805">Transcription regulation</keyword>
<dbReference type="RefSeq" id="WP_345369595.1">
    <property type="nucleotide sequence ID" value="NZ_BAABJX010000017.1"/>
</dbReference>
<dbReference type="CDD" id="cd09895">
    <property type="entry name" value="NGN_SP_UpxY"/>
    <property type="match status" value="1"/>
</dbReference>
<dbReference type="Gene3D" id="3.30.70.940">
    <property type="entry name" value="NusG, N-terminal domain"/>
    <property type="match status" value="1"/>
</dbReference>
<sequence length="169" mass="19605">MESNKKDLSLQWMVIYTKPRAEKKVAERLSKQGFEVYCPTYTTIRQWSDRKKKVVSPVVPSYVFIRIKEGQRWEVLKDPGVMNFVFWLGKPAVMRNESISAFRQFVEKIDGNSSVKYLELNEGDKVKVNMDNFQGTVAEVLRVEEINVILLLPELGMKLICEKGELDIL</sequence>
<reference evidence="6" key="1">
    <citation type="journal article" date="2019" name="Int. J. Syst. Evol. Microbiol.">
        <title>The Global Catalogue of Microorganisms (GCM) 10K type strain sequencing project: providing services to taxonomists for standard genome sequencing and annotation.</title>
        <authorList>
            <consortium name="The Broad Institute Genomics Platform"/>
            <consortium name="The Broad Institute Genome Sequencing Center for Infectious Disease"/>
            <person name="Wu L."/>
            <person name="Ma J."/>
        </authorList>
    </citation>
    <scope>NUCLEOTIDE SEQUENCE [LARGE SCALE GENOMIC DNA]</scope>
    <source>
        <strain evidence="6">JCM 18326</strain>
    </source>
</reference>
<dbReference type="Proteomes" id="UP001500298">
    <property type="component" value="Unassembled WGS sequence"/>
</dbReference>
<name>A0ABP9D4S9_9BACT</name>
<feature type="domain" description="NusG-like N-terminal" evidence="4">
    <location>
        <begin position="11"/>
        <end position="102"/>
    </location>
</feature>
<keyword evidence="3" id="KW-0804">Transcription</keyword>
<evidence type="ECO:0000256" key="2">
    <source>
        <dbReference type="ARBA" id="ARBA00023015"/>
    </source>
</evidence>